<feature type="region of interest" description="Disordered" evidence="1">
    <location>
        <begin position="54"/>
        <end position="83"/>
    </location>
</feature>
<dbReference type="EMBL" id="JAAKFY010000005">
    <property type="protein sequence ID" value="KAF3856960.1"/>
    <property type="molecule type" value="Genomic_DNA"/>
</dbReference>
<feature type="compositionally biased region" description="Polar residues" evidence="1">
    <location>
        <begin position="11"/>
        <end position="21"/>
    </location>
</feature>
<dbReference type="AlphaFoldDB" id="A0A7J5Z5S6"/>
<keyword evidence="3" id="KW-1185">Reference proteome</keyword>
<evidence type="ECO:0000313" key="3">
    <source>
        <dbReference type="Proteomes" id="UP000518266"/>
    </source>
</evidence>
<comment type="caution">
    <text evidence="2">The sequence shown here is derived from an EMBL/GenBank/DDBJ whole genome shotgun (WGS) entry which is preliminary data.</text>
</comment>
<organism evidence="2 3">
    <name type="scientific">Dissostichus mawsoni</name>
    <name type="common">Antarctic cod</name>
    <dbReference type="NCBI Taxonomy" id="36200"/>
    <lineage>
        <taxon>Eukaryota</taxon>
        <taxon>Metazoa</taxon>
        <taxon>Chordata</taxon>
        <taxon>Craniata</taxon>
        <taxon>Vertebrata</taxon>
        <taxon>Euteleostomi</taxon>
        <taxon>Actinopterygii</taxon>
        <taxon>Neopterygii</taxon>
        <taxon>Teleostei</taxon>
        <taxon>Neoteleostei</taxon>
        <taxon>Acanthomorphata</taxon>
        <taxon>Eupercaria</taxon>
        <taxon>Perciformes</taxon>
        <taxon>Notothenioidei</taxon>
        <taxon>Nototheniidae</taxon>
        <taxon>Dissostichus</taxon>
    </lineage>
</organism>
<sequence>MTAQKGKVSKTESLCSSSQPEGVTEDSEDSDSESFFDIVEIFYNSARAFMRRPEALGEPVFSSPEKARPDLVDMYRQSPSGVE</sequence>
<proteinExistence type="predicted"/>
<reference evidence="2 3" key="1">
    <citation type="submission" date="2020-03" db="EMBL/GenBank/DDBJ databases">
        <title>Dissostichus mawsoni Genome sequencing and assembly.</title>
        <authorList>
            <person name="Park H."/>
        </authorList>
    </citation>
    <scope>NUCLEOTIDE SEQUENCE [LARGE SCALE GENOMIC DNA]</scope>
    <source>
        <strain evidence="2">DM0001</strain>
        <tissue evidence="2">Muscle</tissue>
    </source>
</reference>
<protein>
    <submittedName>
        <fullName evidence="2">Uncharacterized protein</fullName>
    </submittedName>
</protein>
<gene>
    <name evidence="2" type="ORF">F7725_008819</name>
</gene>
<evidence type="ECO:0000256" key="1">
    <source>
        <dbReference type="SAM" id="MobiDB-lite"/>
    </source>
</evidence>
<accession>A0A7J5Z5S6</accession>
<name>A0A7J5Z5S6_DISMA</name>
<evidence type="ECO:0000313" key="2">
    <source>
        <dbReference type="EMBL" id="KAF3856960.1"/>
    </source>
</evidence>
<dbReference type="Proteomes" id="UP000518266">
    <property type="component" value="Unassembled WGS sequence"/>
</dbReference>
<feature type="compositionally biased region" description="Acidic residues" evidence="1">
    <location>
        <begin position="23"/>
        <end position="32"/>
    </location>
</feature>
<feature type="region of interest" description="Disordered" evidence="1">
    <location>
        <begin position="1"/>
        <end position="32"/>
    </location>
</feature>